<evidence type="ECO:0000256" key="1">
    <source>
        <dbReference type="ARBA" id="ARBA00004141"/>
    </source>
</evidence>
<evidence type="ECO:0000256" key="5">
    <source>
        <dbReference type="SAM" id="MobiDB-lite"/>
    </source>
</evidence>
<dbReference type="GO" id="GO:0005351">
    <property type="term" value="F:carbohydrate:proton symporter activity"/>
    <property type="evidence" value="ECO:0007669"/>
    <property type="project" value="TreeGrafter"/>
</dbReference>
<dbReference type="InterPro" id="IPR036259">
    <property type="entry name" value="MFS_trans_sf"/>
</dbReference>
<proteinExistence type="predicted"/>
<dbReference type="SUPFAM" id="SSF103473">
    <property type="entry name" value="MFS general substrate transporter"/>
    <property type="match status" value="1"/>
</dbReference>
<feature type="compositionally biased region" description="Low complexity" evidence="5">
    <location>
        <begin position="24"/>
        <end position="36"/>
    </location>
</feature>
<dbReference type="InterPro" id="IPR050360">
    <property type="entry name" value="MFS_Sugar_Transporters"/>
</dbReference>
<keyword evidence="3 6" id="KW-1133">Transmembrane helix</keyword>
<dbReference type="PANTHER" id="PTHR48022:SF2">
    <property type="entry name" value="PLASTIDIC GLUCOSE TRANSPORTER 4"/>
    <property type="match status" value="1"/>
</dbReference>
<protein>
    <recommendedName>
        <fullName evidence="9">Major facilitator superfamily (MFS) profile domain-containing protein</fullName>
    </recommendedName>
</protein>
<evidence type="ECO:0000256" key="6">
    <source>
        <dbReference type="SAM" id="Phobius"/>
    </source>
</evidence>
<gene>
    <name evidence="7" type="ORF">D6C84_09678</name>
</gene>
<evidence type="ECO:0000256" key="3">
    <source>
        <dbReference type="ARBA" id="ARBA00022989"/>
    </source>
</evidence>
<feature type="transmembrane region" description="Helical" evidence="6">
    <location>
        <begin position="1079"/>
        <end position="1102"/>
    </location>
</feature>
<feature type="compositionally biased region" description="Low complexity" evidence="5">
    <location>
        <begin position="45"/>
        <end position="61"/>
    </location>
</feature>
<keyword evidence="4 6" id="KW-0472">Membrane</keyword>
<dbReference type="Proteomes" id="UP000310039">
    <property type="component" value="Unassembled WGS sequence"/>
</dbReference>
<accession>A0A4S9X3W3</accession>
<reference evidence="7 8" key="1">
    <citation type="submission" date="2018-10" db="EMBL/GenBank/DDBJ databases">
        <title>Fifty Aureobasidium pullulans genomes reveal a recombining polyextremotolerant generalist.</title>
        <authorList>
            <person name="Gostincar C."/>
            <person name="Turk M."/>
            <person name="Zajc J."/>
            <person name="Gunde-Cimerman N."/>
        </authorList>
    </citation>
    <scope>NUCLEOTIDE SEQUENCE [LARGE SCALE GENOMIC DNA]</scope>
    <source>
        <strain evidence="7 8">EXF-3403</strain>
    </source>
</reference>
<feature type="region of interest" description="Disordered" evidence="5">
    <location>
        <begin position="1"/>
        <end position="184"/>
    </location>
</feature>
<dbReference type="EMBL" id="QZBT01000253">
    <property type="protein sequence ID" value="THZ73449.1"/>
    <property type="molecule type" value="Genomic_DNA"/>
</dbReference>
<evidence type="ECO:0000313" key="7">
    <source>
        <dbReference type="EMBL" id="THZ73449.1"/>
    </source>
</evidence>
<feature type="compositionally biased region" description="Acidic residues" evidence="5">
    <location>
        <begin position="143"/>
        <end position="157"/>
    </location>
</feature>
<dbReference type="Gene3D" id="1.20.1250.20">
    <property type="entry name" value="MFS general substrate transporter like domains"/>
    <property type="match status" value="1"/>
</dbReference>
<comment type="caution">
    <text evidence="7">The sequence shown here is derived from an EMBL/GenBank/DDBJ whole genome shotgun (WGS) entry which is preliminary data.</text>
</comment>
<dbReference type="PANTHER" id="PTHR48022">
    <property type="entry name" value="PLASTIDIC GLUCOSE TRANSPORTER 4"/>
    <property type="match status" value="1"/>
</dbReference>
<evidence type="ECO:0000313" key="8">
    <source>
        <dbReference type="Proteomes" id="UP000310039"/>
    </source>
</evidence>
<organism evidence="7 8">
    <name type="scientific">Aureobasidium pullulans</name>
    <name type="common">Black yeast</name>
    <name type="synonym">Pullularia pullulans</name>
    <dbReference type="NCBI Taxonomy" id="5580"/>
    <lineage>
        <taxon>Eukaryota</taxon>
        <taxon>Fungi</taxon>
        <taxon>Dikarya</taxon>
        <taxon>Ascomycota</taxon>
        <taxon>Pezizomycotina</taxon>
        <taxon>Dothideomycetes</taxon>
        <taxon>Dothideomycetidae</taxon>
        <taxon>Dothideales</taxon>
        <taxon>Saccotheciaceae</taxon>
        <taxon>Aureobasidium</taxon>
    </lineage>
</organism>
<feature type="transmembrane region" description="Helical" evidence="6">
    <location>
        <begin position="1141"/>
        <end position="1163"/>
    </location>
</feature>
<evidence type="ECO:0008006" key="9">
    <source>
        <dbReference type="Google" id="ProtNLM"/>
    </source>
</evidence>
<feature type="region of interest" description="Disordered" evidence="5">
    <location>
        <begin position="625"/>
        <end position="645"/>
    </location>
</feature>
<dbReference type="InterPro" id="IPR005828">
    <property type="entry name" value="MFS_sugar_transport-like"/>
</dbReference>
<feature type="compositionally biased region" description="Basic residues" evidence="5">
    <location>
        <begin position="170"/>
        <end position="181"/>
    </location>
</feature>
<evidence type="ECO:0000256" key="2">
    <source>
        <dbReference type="ARBA" id="ARBA00022692"/>
    </source>
</evidence>
<feature type="compositionally biased region" description="Low complexity" evidence="5">
    <location>
        <begin position="631"/>
        <end position="645"/>
    </location>
</feature>
<feature type="transmembrane region" description="Helical" evidence="6">
    <location>
        <begin position="1209"/>
        <end position="1227"/>
    </location>
</feature>
<name>A0A4S9X3W3_AURPU</name>
<feature type="transmembrane region" description="Helical" evidence="6">
    <location>
        <begin position="1109"/>
        <end position="1129"/>
    </location>
</feature>
<feature type="transmembrane region" description="Helical" evidence="6">
    <location>
        <begin position="1175"/>
        <end position="1197"/>
    </location>
</feature>
<dbReference type="AlphaFoldDB" id="A0A4S9X3W3"/>
<dbReference type="Pfam" id="PF00083">
    <property type="entry name" value="Sugar_tr"/>
    <property type="match status" value="1"/>
</dbReference>
<dbReference type="GO" id="GO:0016020">
    <property type="term" value="C:membrane"/>
    <property type="evidence" value="ECO:0007669"/>
    <property type="project" value="UniProtKB-SubCell"/>
</dbReference>
<keyword evidence="2 6" id="KW-0812">Transmembrane</keyword>
<evidence type="ECO:0000256" key="4">
    <source>
        <dbReference type="ARBA" id="ARBA00023136"/>
    </source>
</evidence>
<sequence>MAPKRAKPVSPEPEGDAPGRPPRRTAATAAQQRLQTVYAQPIEPPSSRTRNTRASTRPSTSQAARDQVVRSVRLTTASQTAHARDLDDDESDETWEPPSKAPAEAHLTYSSKSLGKRPATEDPSGSRPRDSKKSSAQLTDIAPGDDADLGEPEDDDFVLGADDAGVQVGKPKRKARSKKKHESVSTSVAEVRDLAEMQTHFTTVVDAFATDDDPELVYADKLREWLADAALLRYVAPHKQPEAAQLLSDFVNIPPPSNARVWTFSNVNPSQQRVVRGAHVMQFTTGGTTVRSSIPYAQLPQNDPQFDRHVQAICTNVCAVLRRWPYGIPDSDTIRAVLKEVAHSEVGLSKLVNLPTWRHGYALDVTIEYIDPETRRRSRYNCNLSPGVMKDVDIDDIPAVQNCQFDKGRGSAIDVVAPVPDQDGNMVVPSQVPADQGLNGLKAEKFLRYFAYRIQGQVVSKDGIKQQYNDLLDELGSKDRSGKIYGGNPLFYPRVEPSSQSVRYTLSYAAAGNISGASHQRDIASVRTLDGVLASYPMEVGMTHFLSSGDPRIAALYLAPTADLVNAELLSQQPGISGCTCDEKECLQRIHYCQSCLRERLCARLIGFSGARICKRCHTKRTTTGDQSAFTSRSASTSTSTTNLPTMSVPEAVMAASIQRNHKIECRVLSKDLHSPAEKKRYNDMVAVFKKHYRPNNVWFDDYISDERGLVSTQGVRSSRDPLVPSVDAIEPYGLSHDGLRVHTADNIAMCTSGYNFIKYRQLVGFLSELGDYEKLGTPHTPEQKADFMEVCTNLYIVQMKAPWTKRARLQGRNPEDLPADQAEWRAGRPTNESGPWNLALYRWNLSSTPDKPLGRSASTLWNQKTIHELGALSDEIQEHFDKPLEKNSDGSPRFFRSWLEWNTAMEQRYRRMKYVCNRHGITIDSPQGLFAECIYQMCTDEEEYREFFDLPLSIYIRHPLCLSIAHKNHGQSMATGWPREPRRLSDRNSELNNILFETWTSNCAKSNMPKKDCDILRRDIERVKLANPELYDKTLDPNSPGFPKRNSRATFEDLTIDDIQFMAYQTYYFELIGQSDPFGLTAISSTLQLLANFGAVLVADVVPRRKGVIGGGTILMFWSVIIAGTSVAGTDNVAANTALLVFMITWSMLYTATVGCYGWAVAQETASQATRPKTISFTLVCQQLTALMLSSVFPYFINPDQLNWGGRVMFLFVGAELFIITALWFFQPETKNRSNADIEMLYAAGVPPRQFKNFAVIDGQVVEKEHKDGFLTRFSRKA</sequence>
<feature type="compositionally biased region" description="Acidic residues" evidence="5">
    <location>
        <begin position="86"/>
        <end position="95"/>
    </location>
</feature>
<comment type="subcellular location">
    <subcellularLocation>
        <location evidence="1">Membrane</location>
        <topology evidence="1">Multi-pass membrane protein</topology>
    </subcellularLocation>
</comment>